<feature type="non-terminal residue" evidence="2">
    <location>
        <position position="116"/>
    </location>
</feature>
<dbReference type="Proteomes" id="UP000288216">
    <property type="component" value="Unassembled WGS sequence"/>
</dbReference>
<name>A0A401QDA8_SCYTO</name>
<dbReference type="EMBL" id="BFAA01032128">
    <property type="protein sequence ID" value="GCB83346.1"/>
    <property type="molecule type" value="Genomic_DNA"/>
</dbReference>
<gene>
    <name evidence="2" type="ORF">scyTo_0023666</name>
</gene>
<reference evidence="2 3" key="1">
    <citation type="journal article" date="2018" name="Nat. Ecol. Evol.">
        <title>Shark genomes provide insights into elasmobranch evolution and the origin of vertebrates.</title>
        <authorList>
            <person name="Hara Y"/>
            <person name="Yamaguchi K"/>
            <person name="Onimaru K"/>
            <person name="Kadota M"/>
            <person name="Koyanagi M"/>
            <person name="Keeley SD"/>
            <person name="Tatsumi K"/>
            <person name="Tanaka K"/>
            <person name="Motone F"/>
            <person name="Kageyama Y"/>
            <person name="Nozu R"/>
            <person name="Adachi N"/>
            <person name="Nishimura O"/>
            <person name="Nakagawa R"/>
            <person name="Tanegashima C"/>
            <person name="Kiyatake I"/>
            <person name="Matsumoto R"/>
            <person name="Murakumo K"/>
            <person name="Nishida K"/>
            <person name="Terakita A"/>
            <person name="Kuratani S"/>
            <person name="Sato K"/>
            <person name="Hyodo S Kuraku.S."/>
        </authorList>
    </citation>
    <scope>NUCLEOTIDE SEQUENCE [LARGE SCALE GENOMIC DNA]</scope>
</reference>
<evidence type="ECO:0000313" key="2">
    <source>
        <dbReference type="EMBL" id="GCB83346.1"/>
    </source>
</evidence>
<comment type="caution">
    <text evidence="2">The sequence shown here is derived from an EMBL/GenBank/DDBJ whole genome shotgun (WGS) entry which is preliminary data.</text>
</comment>
<protein>
    <submittedName>
        <fullName evidence="2">Uncharacterized protein</fullName>
    </submittedName>
</protein>
<evidence type="ECO:0000256" key="1">
    <source>
        <dbReference type="SAM" id="Coils"/>
    </source>
</evidence>
<organism evidence="2 3">
    <name type="scientific">Scyliorhinus torazame</name>
    <name type="common">Cloudy catshark</name>
    <name type="synonym">Catulus torazame</name>
    <dbReference type="NCBI Taxonomy" id="75743"/>
    <lineage>
        <taxon>Eukaryota</taxon>
        <taxon>Metazoa</taxon>
        <taxon>Chordata</taxon>
        <taxon>Craniata</taxon>
        <taxon>Vertebrata</taxon>
        <taxon>Chondrichthyes</taxon>
        <taxon>Elasmobranchii</taxon>
        <taxon>Galeomorphii</taxon>
        <taxon>Galeoidea</taxon>
        <taxon>Carcharhiniformes</taxon>
        <taxon>Scyliorhinidae</taxon>
        <taxon>Scyliorhinus</taxon>
    </lineage>
</organism>
<feature type="coiled-coil region" evidence="1">
    <location>
        <begin position="55"/>
        <end position="96"/>
    </location>
</feature>
<accession>A0A401QDA8</accession>
<dbReference type="OrthoDB" id="10059413at2759"/>
<proteinExistence type="predicted"/>
<dbReference type="AlphaFoldDB" id="A0A401QDA8"/>
<keyword evidence="1" id="KW-0175">Coiled coil</keyword>
<evidence type="ECO:0000313" key="3">
    <source>
        <dbReference type="Proteomes" id="UP000288216"/>
    </source>
</evidence>
<sequence>MADGRDQGAEAHWPREKQMELFKNCFAELKRDTLDMMRAVMDRMVEAQAVQEKALREVEGKLSSQADTVAELEHEVEEMNVRQRRMQEQLEELGNRRQNVRIVGLPEGCEGSDAGA</sequence>
<keyword evidence="3" id="KW-1185">Reference proteome</keyword>